<dbReference type="GO" id="GO:0016787">
    <property type="term" value="F:hydrolase activity"/>
    <property type="evidence" value="ECO:0007669"/>
    <property type="project" value="UniProtKB-KW"/>
</dbReference>
<feature type="transmembrane region" description="Helical" evidence="1">
    <location>
        <begin position="223"/>
        <end position="241"/>
    </location>
</feature>
<reference evidence="2 3" key="1">
    <citation type="submission" date="2019-09" db="EMBL/GenBank/DDBJ databases">
        <title>Taxonomy of Antarctic Massilia spp.: description of Massilia rubra sp. nov., Massilia aquatica sp. nov., Massilia mucilaginosa sp. nov., Massilia frigida sp. nov. isolated from streams, lakes and regoliths.</title>
        <authorList>
            <person name="Holochova P."/>
            <person name="Sedlacek I."/>
            <person name="Kralova S."/>
            <person name="Maslanova I."/>
            <person name="Busse H.-J."/>
            <person name="Stankova E."/>
            <person name="Vrbovska V."/>
            <person name="Kovarovic V."/>
            <person name="Bartak M."/>
            <person name="Svec P."/>
            <person name="Pantucek R."/>
        </authorList>
    </citation>
    <scope>NUCLEOTIDE SEQUENCE [LARGE SCALE GENOMIC DNA]</scope>
    <source>
        <strain evidence="2 3">CCM 8692</strain>
    </source>
</reference>
<keyword evidence="1" id="KW-0472">Membrane</keyword>
<name>A0ABX0LQR9_9BURK</name>
<sequence>MDNLSHSLIGLAAGELVHRSLPAEADPASQRTRRRLMLVSCWAASNFPDLDLVLSGLLPSPLGYLLHHRGHTHTLLLEIPQALLLVALLWLLWPGARALLRASKPARAGLLAAVTAGFLLHLGMDALNSYGVHPFYPFNTRWVYGDMVFILEPMFWVAGAVPLAMMLGNRFWRALPLVALSGMLAYFTVRGFLHWGSLAALLAFGAGLALLQQRAGKTGKQALCAALLVALGFVAVQGAAMRQGKTIVADHLRQLDPASTLLDTSMTAFPANPLCWIFVSAERDNVAGSYRLRRGMLSIAPKVLALDACPAALSEGAPGPGTQLLINWSQEASLARLRALQAGNCRFDAWLRFARMPALGTDNASDVRFSTTPRGNFTTLPLDEKNGQPCPAGVPGWGYPRADLL</sequence>
<dbReference type="RefSeq" id="WP_167229121.1">
    <property type="nucleotide sequence ID" value="NZ_VUYU01000021.1"/>
</dbReference>
<proteinExistence type="predicted"/>
<dbReference type="EMBL" id="VUYU01000021">
    <property type="protein sequence ID" value="NHZ36830.1"/>
    <property type="molecule type" value="Genomic_DNA"/>
</dbReference>
<comment type="caution">
    <text evidence="2">The sequence shown here is derived from an EMBL/GenBank/DDBJ whole genome shotgun (WGS) entry which is preliminary data.</text>
</comment>
<keyword evidence="1" id="KW-1133">Transmembrane helix</keyword>
<dbReference type="PANTHER" id="PTHR40031">
    <property type="entry name" value="HYPOTHETICAL MEMBRANE SPANNING PROTEIN"/>
    <property type="match status" value="1"/>
</dbReference>
<dbReference type="Proteomes" id="UP000785613">
    <property type="component" value="Unassembled WGS sequence"/>
</dbReference>
<feature type="transmembrane region" description="Helical" evidence="1">
    <location>
        <begin position="105"/>
        <end position="122"/>
    </location>
</feature>
<keyword evidence="1" id="KW-0812">Transmembrane</keyword>
<evidence type="ECO:0000313" key="3">
    <source>
        <dbReference type="Proteomes" id="UP000785613"/>
    </source>
</evidence>
<evidence type="ECO:0000313" key="2">
    <source>
        <dbReference type="EMBL" id="NHZ36830.1"/>
    </source>
</evidence>
<dbReference type="PANTHER" id="PTHR40031:SF1">
    <property type="entry name" value="MEMBRANE-BOUND METAL-DEPENDENT HYDROLASE"/>
    <property type="match status" value="1"/>
</dbReference>
<gene>
    <name evidence="2" type="ORF">F0185_25005</name>
</gene>
<keyword evidence="3" id="KW-1185">Reference proteome</keyword>
<dbReference type="InterPro" id="IPR053170">
    <property type="entry name" value="Transcription_regulator"/>
</dbReference>
<protein>
    <submittedName>
        <fullName evidence="2">Metal-dependent hydrolase</fullName>
    </submittedName>
</protein>
<accession>A0ABX0LQR9</accession>
<dbReference type="InterPro" id="IPR007404">
    <property type="entry name" value="YdjM-like"/>
</dbReference>
<feature type="transmembrane region" description="Helical" evidence="1">
    <location>
        <begin position="171"/>
        <end position="189"/>
    </location>
</feature>
<feature type="transmembrane region" description="Helical" evidence="1">
    <location>
        <begin position="142"/>
        <end position="164"/>
    </location>
</feature>
<feature type="transmembrane region" description="Helical" evidence="1">
    <location>
        <begin position="75"/>
        <end position="93"/>
    </location>
</feature>
<feature type="transmembrane region" description="Helical" evidence="1">
    <location>
        <begin position="195"/>
        <end position="211"/>
    </location>
</feature>
<dbReference type="Pfam" id="PF04307">
    <property type="entry name" value="YdjM"/>
    <property type="match status" value="1"/>
</dbReference>
<organism evidence="2 3">
    <name type="scientific">Massilia rubra</name>
    <dbReference type="NCBI Taxonomy" id="2607910"/>
    <lineage>
        <taxon>Bacteria</taxon>
        <taxon>Pseudomonadati</taxon>
        <taxon>Pseudomonadota</taxon>
        <taxon>Betaproteobacteria</taxon>
        <taxon>Burkholderiales</taxon>
        <taxon>Oxalobacteraceae</taxon>
        <taxon>Telluria group</taxon>
        <taxon>Massilia</taxon>
    </lineage>
</organism>
<keyword evidence="2" id="KW-0378">Hydrolase</keyword>
<evidence type="ECO:0000256" key="1">
    <source>
        <dbReference type="SAM" id="Phobius"/>
    </source>
</evidence>